<dbReference type="PRINTS" id="PR00598">
    <property type="entry name" value="HTHMARR"/>
</dbReference>
<name>A0ABT1E5J2_9FIRM</name>
<dbReference type="EMBL" id="JAMZFW010000001">
    <property type="protein sequence ID" value="MCP1100976.1"/>
    <property type="molecule type" value="Genomic_DNA"/>
</dbReference>
<accession>A0ABT1E5J2</accession>
<dbReference type="PANTHER" id="PTHR33164">
    <property type="entry name" value="TRANSCRIPTIONAL REGULATOR, MARR FAMILY"/>
    <property type="match status" value="1"/>
</dbReference>
<reference evidence="2 3" key="1">
    <citation type="journal article" date="2022" name="Genome Biol. Evol.">
        <title>Host diet, physiology and behaviors set the stage for Lachnospiraceae cladogenesis.</title>
        <authorList>
            <person name="Vera-Ponce De Leon A."/>
            <person name="Schneider M."/>
            <person name="Jahnes B.C."/>
            <person name="Sadowski V."/>
            <person name="Camuy-Velez L.A."/>
            <person name="Duan J."/>
            <person name="Sabree Z.L."/>
        </authorList>
    </citation>
    <scope>NUCLEOTIDE SEQUENCE [LARGE SCALE GENOMIC DNA]</scope>
    <source>
        <strain evidence="2 3">PAL113</strain>
    </source>
</reference>
<dbReference type="InterPro" id="IPR000835">
    <property type="entry name" value="HTH_MarR-typ"/>
</dbReference>
<sequence length="155" mass="17730">MNSTRDEFIYSLMGFKKAMAIFSSECEIHMSELAILKTIIDNCGSKCTGANLDVQDVQNKLQITKPAVSYILNSLEKKNYIKREIDAKDRRKLSIYATPKGQTAAAESDKTFNQTWDTLLERFGEEDMLCLIELLNRLNDICADFDQDRLCNKKD</sequence>
<dbReference type="PANTHER" id="PTHR33164:SF43">
    <property type="entry name" value="HTH-TYPE TRANSCRIPTIONAL REPRESSOR YETL"/>
    <property type="match status" value="1"/>
</dbReference>
<feature type="domain" description="HTH marR-type" evidence="1">
    <location>
        <begin position="5"/>
        <end position="140"/>
    </location>
</feature>
<evidence type="ECO:0000259" key="1">
    <source>
        <dbReference type="PROSITE" id="PS50995"/>
    </source>
</evidence>
<dbReference type="RefSeq" id="WP_262064761.1">
    <property type="nucleotide sequence ID" value="NZ_JAMXOD010000001.1"/>
</dbReference>
<dbReference type="InterPro" id="IPR036388">
    <property type="entry name" value="WH-like_DNA-bd_sf"/>
</dbReference>
<keyword evidence="3" id="KW-1185">Reference proteome</keyword>
<dbReference type="InterPro" id="IPR036390">
    <property type="entry name" value="WH_DNA-bd_sf"/>
</dbReference>
<organism evidence="2 3">
    <name type="scientific">Aequitasia blattaphilus</name>
    <dbReference type="NCBI Taxonomy" id="2949332"/>
    <lineage>
        <taxon>Bacteria</taxon>
        <taxon>Bacillati</taxon>
        <taxon>Bacillota</taxon>
        <taxon>Clostridia</taxon>
        <taxon>Lachnospirales</taxon>
        <taxon>Lachnospiraceae</taxon>
        <taxon>Aequitasia</taxon>
    </lineage>
</organism>
<evidence type="ECO:0000313" key="3">
    <source>
        <dbReference type="Proteomes" id="UP001523566"/>
    </source>
</evidence>
<evidence type="ECO:0000313" key="2">
    <source>
        <dbReference type="EMBL" id="MCP1100976.1"/>
    </source>
</evidence>
<dbReference type="Gene3D" id="1.10.10.10">
    <property type="entry name" value="Winged helix-like DNA-binding domain superfamily/Winged helix DNA-binding domain"/>
    <property type="match status" value="1"/>
</dbReference>
<gene>
    <name evidence="2" type="ORF">NK125_00940</name>
</gene>
<protein>
    <submittedName>
        <fullName evidence="2">MarR family winged helix-turn-helix transcriptional regulator</fullName>
    </submittedName>
</protein>
<dbReference type="SUPFAM" id="SSF46785">
    <property type="entry name" value="Winged helix' DNA-binding domain"/>
    <property type="match status" value="1"/>
</dbReference>
<dbReference type="Proteomes" id="UP001523566">
    <property type="component" value="Unassembled WGS sequence"/>
</dbReference>
<dbReference type="Pfam" id="PF12802">
    <property type="entry name" value="MarR_2"/>
    <property type="match status" value="1"/>
</dbReference>
<dbReference type="PROSITE" id="PS50995">
    <property type="entry name" value="HTH_MARR_2"/>
    <property type="match status" value="1"/>
</dbReference>
<comment type="caution">
    <text evidence="2">The sequence shown here is derived from an EMBL/GenBank/DDBJ whole genome shotgun (WGS) entry which is preliminary data.</text>
</comment>
<dbReference type="SMART" id="SM00347">
    <property type="entry name" value="HTH_MARR"/>
    <property type="match status" value="1"/>
</dbReference>
<dbReference type="InterPro" id="IPR039422">
    <property type="entry name" value="MarR/SlyA-like"/>
</dbReference>
<proteinExistence type="predicted"/>